<comment type="caution">
    <text evidence="1">The sequence shown here is derived from an EMBL/GenBank/DDBJ whole genome shotgun (WGS) entry which is preliminary data.</text>
</comment>
<accession>A0ABQ3ELC3</accession>
<keyword evidence="2" id="KW-1185">Reference proteome</keyword>
<proteinExistence type="predicted"/>
<evidence type="ECO:0000313" key="2">
    <source>
        <dbReference type="Proteomes" id="UP000642673"/>
    </source>
</evidence>
<dbReference type="EMBL" id="BMVP01000001">
    <property type="protein sequence ID" value="GHB40080.1"/>
    <property type="molecule type" value="Genomic_DNA"/>
</dbReference>
<evidence type="ECO:0000313" key="1">
    <source>
        <dbReference type="EMBL" id="GHB40080.1"/>
    </source>
</evidence>
<reference evidence="2" key="1">
    <citation type="journal article" date="2019" name="Int. J. Syst. Evol. Microbiol.">
        <title>The Global Catalogue of Microorganisms (GCM) 10K type strain sequencing project: providing services to taxonomists for standard genome sequencing and annotation.</title>
        <authorList>
            <consortium name="The Broad Institute Genomics Platform"/>
            <consortium name="The Broad Institute Genome Sequencing Center for Infectious Disease"/>
            <person name="Wu L."/>
            <person name="Ma J."/>
        </authorList>
    </citation>
    <scope>NUCLEOTIDE SEQUENCE [LARGE SCALE GENOMIC DNA]</scope>
    <source>
        <strain evidence="2">JCM 4738</strain>
    </source>
</reference>
<name>A0ABQ3ELC3_9ACTN</name>
<gene>
    <name evidence="1" type="ORF">GCM10010347_07030</name>
</gene>
<sequence>MDDSANGGRLSPEEFQQMNALLRRFCTHELDQWENIQTETPYGPVYVTFSRQRLPGFEAQTFHPF</sequence>
<dbReference type="Proteomes" id="UP000642673">
    <property type="component" value="Unassembled WGS sequence"/>
</dbReference>
<dbReference type="RefSeq" id="WP_190182470.1">
    <property type="nucleotide sequence ID" value="NZ_BMVP01000001.1"/>
</dbReference>
<protein>
    <submittedName>
        <fullName evidence="1">Uncharacterized protein</fullName>
    </submittedName>
</protein>
<organism evidence="1 2">
    <name type="scientific">Streptomyces cirratus</name>
    <dbReference type="NCBI Taxonomy" id="68187"/>
    <lineage>
        <taxon>Bacteria</taxon>
        <taxon>Bacillati</taxon>
        <taxon>Actinomycetota</taxon>
        <taxon>Actinomycetes</taxon>
        <taxon>Kitasatosporales</taxon>
        <taxon>Streptomycetaceae</taxon>
        <taxon>Streptomyces</taxon>
    </lineage>
</organism>